<comment type="pathway">
    <text evidence="10">Cell wall biogenesis; peptidoglycan biosynthesis.</text>
</comment>
<feature type="binding site" evidence="10">
    <location>
        <position position="290"/>
    </location>
    <ligand>
        <name>UDP-N-acetyl-alpha-D-glucosamine</name>
        <dbReference type="ChEBI" id="CHEBI:57705"/>
    </ligand>
</feature>
<evidence type="ECO:0000256" key="10">
    <source>
        <dbReference type="HAMAP-Rule" id="MF_00033"/>
    </source>
</evidence>
<comment type="similarity">
    <text evidence="10">Belongs to the glycosyltransferase 28 family. MurG subfamily.</text>
</comment>
<dbReference type="Pfam" id="PF04101">
    <property type="entry name" value="Glyco_tran_28_C"/>
    <property type="match status" value="1"/>
</dbReference>
<dbReference type="InterPro" id="IPR006009">
    <property type="entry name" value="GlcNAc_MurG"/>
</dbReference>
<keyword evidence="9 10" id="KW-0961">Cell wall biogenesis/degradation</keyword>
<evidence type="ECO:0000313" key="14">
    <source>
        <dbReference type="Proteomes" id="UP000602284"/>
    </source>
</evidence>
<proteinExistence type="inferred from homology"/>
<keyword evidence="6 10" id="KW-0573">Peptidoglycan synthesis</keyword>
<keyword evidence="8 10" id="KW-0131">Cell cycle</keyword>
<evidence type="ECO:0000256" key="1">
    <source>
        <dbReference type="ARBA" id="ARBA00022475"/>
    </source>
</evidence>
<dbReference type="Gene3D" id="3.40.50.2000">
    <property type="entry name" value="Glycogen Phosphorylase B"/>
    <property type="match status" value="2"/>
</dbReference>
<dbReference type="EC" id="2.4.1.227" evidence="10"/>
<dbReference type="PANTHER" id="PTHR21015">
    <property type="entry name" value="UDP-N-ACETYLGLUCOSAMINE--N-ACETYLMURAMYL-(PENTAPEPTIDE) PYROPHOSPHORYL-UNDECAPRENOL N-ACETYLGLUCOSAMINE TRANSFERASE 1"/>
    <property type="match status" value="1"/>
</dbReference>
<feature type="domain" description="Glycosyltransferase family 28 N-terminal" evidence="11">
    <location>
        <begin position="5"/>
        <end position="142"/>
    </location>
</feature>
<dbReference type="NCBIfam" id="NF009102">
    <property type="entry name" value="PRK12446.1"/>
    <property type="match status" value="1"/>
</dbReference>
<accession>A0ABS1JAJ0</accession>
<comment type="caution">
    <text evidence="13">The sequence shown here is derived from an EMBL/GenBank/DDBJ whole genome shotgun (WGS) entry which is preliminary data.</text>
</comment>
<name>A0ABS1JAJ0_9BACL</name>
<dbReference type="SUPFAM" id="SSF53756">
    <property type="entry name" value="UDP-Glycosyltransferase/glycogen phosphorylase"/>
    <property type="match status" value="1"/>
</dbReference>
<comment type="catalytic activity">
    <reaction evidence="10">
        <text>di-trans,octa-cis-undecaprenyl diphospho-N-acetyl-alpha-D-muramoyl-L-alanyl-D-glutamyl-meso-2,6-diaminopimeloyl-D-alanyl-D-alanine + UDP-N-acetyl-alpha-D-glucosamine = di-trans,octa-cis-undecaprenyl diphospho-[N-acetyl-alpha-D-glucosaminyl-(1-&gt;4)]-N-acetyl-alpha-D-muramoyl-L-alanyl-D-glutamyl-meso-2,6-diaminopimeloyl-D-alanyl-D-alanine + UDP + H(+)</text>
        <dbReference type="Rhea" id="RHEA:31227"/>
        <dbReference type="ChEBI" id="CHEBI:15378"/>
        <dbReference type="ChEBI" id="CHEBI:57705"/>
        <dbReference type="ChEBI" id="CHEBI:58223"/>
        <dbReference type="ChEBI" id="CHEBI:61387"/>
        <dbReference type="ChEBI" id="CHEBI:61388"/>
        <dbReference type="EC" id="2.4.1.227"/>
    </reaction>
</comment>
<dbReference type="Pfam" id="PF03033">
    <property type="entry name" value="Glyco_transf_28"/>
    <property type="match status" value="1"/>
</dbReference>
<evidence type="ECO:0000259" key="12">
    <source>
        <dbReference type="Pfam" id="PF04101"/>
    </source>
</evidence>
<sequence length="360" mass="39329">MKRKIVLTGGGSAGHVTGNLALLPKLEAAGWEMEYIGSHDGIEREMIERLDMPYHPIAVGKLRRYFDVKNLKDPFKVIQGVLQAYAVLRKVKPDIVFSKGGFVAVPVVMGAWLNRIPVVIHESDLTPGLANKLCAPFAAKVCVTFAETLKHLPDGKAVHTGSPIREEVLQGNAKRGFAFTGFTPGKPVLLIIGGSLGSEKINQAIRANLDVLLAKYQILHICGKGHLDPALEGKTGYRQFEFVSSELPDLFAMTDLFVSRAGANAIFEFLALKKPHVLIPLSRAASRGDQILNAKSFEKAGYSRVLFEEDLTTETLLQAIEEAQAMSFDYIAAMETSTVSDAVGTIMGLIEKNAKKRKRK</sequence>
<reference evidence="13 14" key="1">
    <citation type="submission" date="2021-01" db="EMBL/GenBank/DDBJ databases">
        <title>Tumebacillus sp. strain ITR2 16S ribosomal RNA gene Genome sequencing and assembly.</title>
        <authorList>
            <person name="Kang M."/>
        </authorList>
    </citation>
    <scope>NUCLEOTIDE SEQUENCE [LARGE SCALE GENOMIC DNA]</scope>
    <source>
        <strain evidence="13 14">ITR2</strain>
    </source>
</reference>
<dbReference type="HAMAP" id="MF_00033">
    <property type="entry name" value="MurG"/>
    <property type="match status" value="1"/>
</dbReference>
<feature type="binding site" evidence="10">
    <location>
        <position position="165"/>
    </location>
    <ligand>
        <name>UDP-N-acetyl-alpha-D-glucosamine</name>
        <dbReference type="ChEBI" id="CHEBI:57705"/>
    </ligand>
</feature>
<comment type="function">
    <text evidence="10">Cell wall formation. Catalyzes the transfer of a GlcNAc subunit on undecaprenyl-pyrophosphoryl-MurNAc-pentapeptide (lipid intermediate I) to form undecaprenyl-pyrophosphoryl-MurNAc-(pentapeptide)GlcNAc (lipid intermediate II).</text>
</comment>
<evidence type="ECO:0000256" key="9">
    <source>
        <dbReference type="ARBA" id="ARBA00023316"/>
    </source>
</evidence>
<keyword evidence="3 10" id="KW-0328">Glycosyltransferase</keyword>
<feature type="binding site" evidence="10">
    <location>
        <position position="195"/>
    </location>
    <ligand>
        <name>UDP-N-acetyl-alpha-D-glucosamine</name>
        <dbReference type="ChEBI" id="CHEBI:57705"/>
    </ligand>
</feature>
<dbReference type="EMBL" id="JAEQNB010000003">
    <property type="protein sequence ID" value="MBL0387255.1"/>
    <property type="molecule type" value="Genomic_DNA"/>
</dbReference>
<evidence type="ECO:0000256" key="5">
    <source>
        <dbReference type="ARBA" id="ARBA00022960"/>
    </source>
</evidence>
<dbReference type="CDD" id="cd03785">
    <property type="entry name" value="GT28_MurG"/>
    <property type="match status" value="1"/>
</dbReference>
<protein>
    <recommendedName>
        <fullName evidence="10">UDP-N-acetylglucosamine--N-acetylmuramyl-(pentapeptide) pyrophosphoryl-undecaprenol N-acetylglucosamine transferase</fullName>
        <ecNumber evidence="10">2.4.1.227</ecNumber>
    </recommendedName>
    <alternativeName>
        <fullName evidence="10">Undecaprenyl-PP-MurNAc-pentapeptide-UDPGlcNAc GlcNAc transferase</fullName>
    </alternativeName>
</protein>
<keyword evidence="7 10" id="KW-0472">Membrane</keyword>
<evidence type="ECO:0000256" key="8">
    <source>
        <dbReference type="ARBA" id="ARBA00023306"/>
    </source>
</evidence>
<evidence type="ECO:0000256" key="2">
    <source>
        <dbReference type="ARBA" id="ARBA00022618"/>
    </source>
</evidence>
<evidence type="ECO:0000256" key="6">
    <source>
        <dbReference type="ARBA" id="ARBA00022984"/>
    </source>
</evidence>
<evidence type="ECO:0000256" key="7">
    <source>
        <dbReference type="ARBA" id="ARBA00023136"/>
    </source>
</evidence>
<keyword evidence="2 10" id="KW-0132">Cell division</keyword>
<evidence type="ECO:0000259" key="11">
    <source>
        <dbReference type="Pfam" id="PF03033"/>
    </source>
</evidence>
<dbReference type="InterPro" id="IPR007235">
    <property type="entry name" value="Glyco_trans_28_C"/>
</dbReference>
<evidence type="ECO:0000256" key="3">
    <source>
        <dbReference type="ARBA" id="ARBA00022676"/>
    </source>
</evidence>
<dbReference type="NCBIfam" id="TIGR01133">
    <property type="entry name" value="murG"/>
    <property type="match status" value="1"/>
</dbReference>
<keyword evidence="4 10" id="KW-0808">Transferase</keyword>
<dbReference type="PANTHER" id="PTHR21015:SF27">
    <property type="entry name" value="UDP-N-ACETYLGLUCOSAMINE--N-ACETYLMURAMYL-(PENTAPEPTIDE) PYROPHOSPHORYL-UNDECAPRENOL N-ACETYLGLUCOSAMINE TRANSFERASE"/>
    <property type="match status" value="1"/>
</dbReference>
<keyword evidence="14" id="KW-1185">Reference proteome</keyword>
<comment type="caution">
    <text evidence="10">Lacks conserved residue(s) required for the propagation of feature annotation.</text>
</comment>
<evidence type="ECO:0000256" key="4">
    <source>
        <dbReference type="ARBA" id="ARBA00022679"/>
    </source>
</evidence>
<dbReference type="InterPro" id="IPR004276">
    <property type="entry name" value="GlycoTrans_28_N"/>
</dbReference>
<gene>
    <name evidence="10" type="primary">murG</name>
    <name evidence="13" type="ORF">JJB07_11395</name>
</gene>
<feature type="domain" description="Glycosyl transferase family 28 C-terminal" evidence="12">
    <location>
        <begin position="188"/>
        <end position="336"/>
    </location>
</feature>
<feature type="binding site" evidence="10">
    <location>
        <begin position="12"/>
        <end position="14"/>
    </location>
    <ligand>
        <name>UDP-N-acetyl-alpha-D-glucosamine</name>
        <dbReference type="ChEBI" id="CHEBI:57705"/>
    </ligand>
</feature>
<evidence type="ECO:0000313" key="13">
    <source>
        <dbReference type="EMBL" id="MBL0387255.1"/>
    </source>
</evidence>
<keyword evidence="1 10" id="KW-1003">Cell membrane</keyword>
<organism evidence="13 14">
    <name type="scientific">Tumebacillus amylolyticus</name>
    <dbReference type="NCBI Taxonomy" id="2801339"/>
    <lineage>
        <taxon>Bacteria</taxon>
        <taxon>Bacillati</taxon>
        <taxon>Bacillota</taxon>
        <taxon>Bacilli</taxon>
        <taxon>Bacillales</taxon>
        <taxon>Alicyclobacillaceae</taxon>
        <taxon>Tumebacillus</taxon>
    </lineage>
</organism>
<dbReference type="RefSeq" id="WP_201635072.1">
    <property type="nucleotide sequence ID" value="NZ_JAEQNB010000003.1"/>
</dbReference>
<comment type="subcellular location">
    <subcellularLocation>
        <location evidence="10">Cell membrane</location>
        <topology evidence="10">Peripheral membrane protein</topology>
        <orientation evidence="10">Cytoplasmic side</orientation>
    </subcellularLocation>
</comment>
<keyword evidence="5 10" id="KW-0133">Cell shape</keyword>
<dbReference type="Proteomes" id="UP000602284">
    <property type="component" value="Unassembled WGS sequence"/>
</dbReference>